<gene>
    <name evidence="1" type="ORF">Lqui_2246</name>
</gene>
<dbReference type="RefSeq" id="WP_234999850.1">
    <property type="nucleotide sequence ID" value="NZ_CAAAIK010000009.1"/>
</dbReference>
<reference evidence="1 2" key="1">
    <citation type="submission" date="2015-11" db="EMBL/GenBank/DDBJ databases">
        <title>Genomic analysis of 38 Legionella species identifies large and diverse effector repertoires.</title>
        <authorList>
            <person name="Burstein D."/>
            <person name="Amaro F."/>
            <person name="Zusman T."/>
            <person name="Lifshitz Z."/>
            <person name="Cohen O."/>
            <person name="Gilbert J.A."/>
            <person name="Pupko T."/>
            <person name="Shuman H.A."/>
            <person name="Segal G."/>
        </authorList>
    </citation>
    <scope>NUCLEOTIDE SEQUENCE [LARGE SCALE GENOMIC DNA]</scope>
    <source>
        <strain evidence="1 2">CDC#1442-AUS-E</strain>
    </source>
</reference>
<evidence type="ECO:0000313" key="2">
    <source>
        <dbReference type="Proteomes" id="UP000054618"/>
    </source>
</evidence>
<comment type="caution">
    <text evidence="1">The sequence shown here is derived from an EMBL/GenBank/DDBJ whole genome shotgun (WGS) entry which is preliminary data.</text>
</comment>
<organism evidence="1 2">
    <name type="scientific">Legionella quinlivanii</name>
    <dbReference type="NCBI Taxonomy" id="45073"/>
    <lineage>
        <taxon>Bacteria</taxon>
        <taxon>Pseudomonadati</taxon>
        <taxon>Pseudomonadota</taxon>
        <taxon>Gammaproteobacteria</taxon>
        <taxon>Legionellales</taxon>
        <taxon>Legionellaceae</taxon>
        <taxon>Legionella</taxon>
    </lineage>
</organism>
<protein>
    <submittedName>
        <fullName evidence="1">Uncharacterized protein</fullName>
    </submittedName>
</protein>
<evidence type="ECO:0000313" key="1">
    <source>
        <dbReference type="EMBL" id="KTD47982.1"/>
    </source>
</evidence>
<name>A0A0W0XU63_9GAMM</name>
<dbReference type="Proteomes" id="UP000054618">
    <property type="component" value="Unassembled WGS sequence"/>
</dbReference>
<sequence>MPYFAAIRWLPRGFYKPPVIQYLLLDEQLDYLISPAIIEAHDLKHSVNQVLHHIESKISNKNNLKIHYKSITKSYGRHRRDSALFDQLIRQWLKKNHLLEPNSRTAILLKKKQLKLFKDALYLLDIDCKTRGQAFVAHLWAIALKATPKRIPDVIKTIWKSRYGIKRMTPNFLEKYNEFYAHLQ</sequence>
<accession>A0A0W0XU63</accession>
<proteinExistence type="predicted"/>
<dbReference type="EMBL" id="LNYS01000018">
    <property type="protein sequence ID" value="KTD47982.1"/>
    <property type="molecule type" value="Genomic_DNA"/>
</dbReference>
<dbReference type="PATRIC" id="fig|45073.5.peg.2373"/>
<dbReference type="AlphaFoldDB" id="A0A0W0XU63"/>
<keyword evidence="2" id="KW-1185">Reference proteome</keyword>